<protein>
    <recommendedName>
        <fullName evidence="4">RGS domain-containing protein</fullName>
    </recommendedName>
</protein>
<dbReference type="RefSeq" id="XP_020438134.1">
    <property type="nucleotide sequence ID" value="XM_020572276.1"/>
</dbReference>
<dbReference type="InterPro" id="IPR044926">
    <property type="entry name" value="RGS_subdomain_2"/>
</dbReference>
<dbReference type="SMART" id="SM00369">
    <property type="entry name" value="LRR_TYP"/>
    <property type="match status" value="4"/>
</dbReference>
<dbReference type="Gene3D" id="3.80.10.10">
    <property type="entry name" value="Ribonuclease Inhibitor"/>
    <property type="match status" value="1"/>
</dbReference>
<dbReference type="InterPro" id="IPR016137">
    <property type="entry name" value="RGS"/>
</dbReference>
<feature type="region of interest" description="Disordered" evidence="3">
    <location>
        <begin position="554"/>
        <end position="602"/>
    </location>
</feature>
<gene>
    <name evidence="5" type="ORF">PPL_01261</name>
</gene>
<dbReference type="Pfam" id="PF13855">
    <property type="entry name" value="LRR_8"/>
    <property type="match status" value="1"/>
</dbReference>
<dbReference type="GeneID" id="31356791"/>
<feature type="compositionally biased region" description="Low complexity" evidence="3">
    <location>
        <begin position="506"/>
        <end position="515"/>
    </location>
</feature>
<sequence length="966" mass="107888">MDSSISLKESQLIHQPPPPQQPQLPLSPQHQPQHLYNQTEPFQVLPIVQPTTTNLDINNQHNHHLEKDSNINNCTNNINNSNNHLVQSISKSLNREESISSFTPFSSSSSYSDFSNISSGTGNSEILSMGTIYTGDNGGVVVDFSGRDFTKIPNKLPCEKDKVESLVCSNNRILSIPDEFFQNFQLLTSLNLEKNKFKKLPKSFKKLQSLQILKLGRNKFKKFPKSILNISTIQSLDLSDNMITSIPKEINQMVQLKELYLSNNEIDIIPVQISELTLFILELYGNPVVLPPMEVVELGIEAIVDYLMDESNSRAIKSLVTFETQRQRHQSLPIGAGGGSLYQPISLKSISSEDLAGTANGSTNINNTNLMYTRKNTMYTTTISTNNNSNNNNSNSMSLNVPSLSTPKRSNSEFVPFKFPPKQHSNERLFNSNGNSVVIQASPTAITNTYYTPKRIKPKPKPHLKLSLRDSTKSMMEIQYDGKNKVISPTTLSPPLNSISIPALATPTPTTTTTTSPKSPLSDREKDPSPVISPRWSSMSSLVLGNSFIDQQKREEKQLAKKEKADLKKKKRDEEKREKKEKKAEKKLEKQLKKESAEFTNGSRRHTIATTTEIPIIIEQQQLNNEMIVTETISISESFNSHTAYDSGTMTSTSSSIINQQQLAEEQSQLSDISSHSNVSSPPLSPNLVASSSIAATTLTPTSLTLSKQHNHQQHDSNAVPTLTHQSSQMSLTSSVNKIKVPPQRPHVLQKMATVLNLTRPLVSKPVATPLQTINSKADNESTTTNGNDSLSPSQQISPQNTIKNDESVSDVFDQSSGRRERRGTIASEMDLKQYLKVLNNSKPLPPLAELLLDQDGKDCLRAFLTTEFSVENLDCWTRIENYKSLDSTSKNTECPKIFNQYITERSSNQVNLPRSCVKKIEESMINKDENGMIANLDTIFNDAQQHIFILMETDSYERFKKSNIQ</sequence>
<feature type="region of interest" description="Disordered" evidence="3">
    <location>
        <begin position="1"/>
        <end position="33"/>
    </location>
</feature>
<feature type="region of interest" description="Disordered" evidence="3">
    <location>
        <begin position="646"/>
        <end position="686"/>
    </location>
</feature>
<dbReference type="Pfam" id="PF12799">
    <property type="entry name" value="LRR_4"/>
    <property type="match status" value="1"/>
</dbReference>
<proteinExistence type="predicted"/>
<dbReference type="OMA" id="LMECDSF"/>
<reference evidence="5 6" key="1">
    <citation type="journal article" date="2011" name="Genome Res.">
        <title>Phylogeny-wide analysis of social amoeba genomes highlights ancient origins for complex intercellular communication.</title>
        <authorList>
            <person name="Heidel A.J."/>
            <person name="Lawal H.M."/>
            <person name="Felder M."/>
            <person name="Schilde C."/>
            <person name="Helps N.R."/>
            <person name="Tunggal B."/>
            <person name="Rivero F."/>
            <person name="John U."/>
            <person name="Schleicher M."/>
            <person name="Eichinger L."/>
            <person name="Platzer M."/>
            <person name="Noegel A.A."/>
            <person name="Schaap P."/>
            <person name="Gloeckner G."/>
        </authorList>
    </citation>
    <scope>NUCLEOTIDE SEQUENCE [LARGE SCALE GENOMIC DNA]</scope>
    <source>
        <strain evidence="6">ATCC 26659 / Pp 5 / PN500</strain>
    </source>
</reference>
<dbReference type="InterPro" id="IPR032675">
    <property type="entry name" value="LRR_dom_sf"/>
</dbReference>
<feature type="compositionally biased region" description="Basic and acidic residues" evidence="3">
    <location>
        <begin position="554"/>
        <end position="597"/>
    </location>
</feature>
<dbReference type="EMBL" id="ADBJ01000004">
    <property type="protein sequence ID" value="EFA86028.1"/>
    <property type="molecule type" value="Genomic_DNA"/>
</dbReference>
<dbReference type="PRINTS" id="PR01301">
    <property type="entry name" value="RGSPROTEIN"/>
</dbReference>
<feature type="region of interest" description="Disordered" evidence="3">
    <location>
        <begin position="706"/>
        <end position="736"/>
    </location>
</feature>
<feature type="region of interest" description="Disordered" evidence="3">
    <location>
        <begin position="769"/>
        <end position="824"/>
    </location>
</feature>
<accession>D3AYK1</accession>
<dbReference type="SMART" id="SM00315">
    <property type="entry name" value="RGS"/>
    <property type="match status" value="1"/>
</dbReference>
<dbReference type="AlphaFoldDB" id="D3AYK1"/>
<keyword evidence="6" id="KW-1185">Reference proteome</keyword>
<dbReference type="STRING" id="670386.D3AYK1"/>
<dbReference type="PANTHER" id="PTHR10845">
    <property type="entry name" value="REGULATOR OF G PROTEIN SIGNALING"/>
    <property type="match status" value="1"/>
</dbReference>
<dbReference type="InParanoid" id="D3AYK1"/>
<dbReference type="Proteomes" id="UP000001396">
    <property type="component" value="Unassembled WGS sequence"/>
</dbReference>
<keyword evidence="2" id="KW-0677">Repeat</keyword>
<dbReference type="PANTHER" id="PTHR10845:SF192">
    <property type="entry name" value="DOUBLE HIT, ISOFORM B"/>
    <property type="match status" value="1"/>
</dbReference>
<keyword evidence="1" id="KW-0433">Leucine-rich repeat</keyword>
<dbReference type="InterPro" id="IPR025875">
    <property type="entry name" value="Leu-rich_rpt_4"/>
</dbReference>
<dbReference type="Pfam" id="PF00615">
    <property type="entry name" value="RGS"/>
    <property type="match status" value="1"/>
</dbReference>
<organism evidence="5 6">
    <name type="scientific">Heterostelium pallidum (strain ATCC 26659 / Pp 5 / PN500)</name>
    <name type="common">Cellular slime mold</name>
    <name type="synonym">Polysphondylium pallidum</name>
    <dbReference type="NCBI Taxonomy" id="670386"/>
    <lineage>
        <taxon>Eukaryota</taxon>
        <taxon>Amoebozoa</taxon>
        <taxon>Evosea</taxon>
        <taxon>Eumycetozoa</taxon>
        <taxon>Dictyostelia</taxon>
        <taxon>Acytosteliales</taxon>
        <taxon>Acytosteliaceae</taxon>
        <taxon>Heterostelium</taxon>
    </lineage>
</organism>
<feature type="compositionally biased region" description="Polar residues" evidence="3">
    <location>
        <begin position="487"/>
        <end position="500"/>
    </location>
</feature>
<dbReference type="InterPro" id="IPR001611">
    <property type="entry name" value="Leu-rich_rpt"/>
</dbReference>
<evidence type="ECO:0000256" key="1">
    <source>
        <dbReference type="ARBA" id="ARBA00022614"/>
    </source>
</evidence>
<feature type="compositionally biased region" description="Low complexity" evidence="3">
    <location>
        <begin position="23"/>
        <end position="33"/>
    </location>
</feature>
<dbReference type="SUPFAM" id="SSF52058">
    <property type="entry name" value="L domain-like"/>
    <property type="match status" value="1"/>
</dbReference>
<evidence type="ECO:0000313" key="5">
    <source>
        <dbReference type="EMBL" id="EFA86028.1"/>
    </source>
</evidence>
<feature type="compositionally biased region" description="Low complexity" evidence="3">
    <location>
        <begin position="647"/>
        <end position="686"/>
    </location>
</feature>
<evidence type="ECO:0000313" key="6">
    <source>
        <dbReference type="Proteomes" id="UP000001396"/>
    </source>
</evidence>
<feature type="domain" description="RGS" evidence="4">
    <location>
        <begin position="847"/>
        <end position="966"/>
    </location>
</feature>
<feature type="compositionally biased region" description="Polar residues" evidence="3">
    <location>
        <begin position="716"/>
        <end position="736"/>
    </location>
</feature>
<evidence type="ECO:0000259" key="4">
    <source>
        <dbReference type="PROSITE" id="PS50132"/>
    </source>
</evidence>
<evidence type="ECO:0000256" key="3">
    <source>
        <dbReference type="SAM" id="MobiDB-lite"/>
    </source>
</evidence>
<dbReference type="InterPro" id="IPR036305">
    <property type="entry name" value="RGS_sf"/>
</dbReference>
<dbReference type="PROSITE" id="PS50132">
    <property type="entry name" value="RGS"/>
    <property type="match status" value="1"/>
</dbReference>
<evidence type="ECO:0000256" key="2">
    <source>
        <dbReference type="ARBA" id="ARBA00022737"/>
    </source>
</evidence>
<dbReference type="InterPro" id="IPR003591">
    <property type="entry name" value="Leu-rich_rpt_typical-subtyp"/>
</dbReference>
<feature type="region of interest" description="Disordered" evidence="3">
    <location>
        <begin position="485"/>
        <end position="537"/>
    </location>
</feature>
<feature type="compositionally biased region" description="Polar residues" evidence="3">
    <location>
        <begin position="770"/>
        <end position="803"/>
    </location>
</feature>
<dbReference type="PROSITE" id="PS51450">
    <property type="entry name" value="LRR"/>
    <property type="match status" value="2"/>
</dbReference>
<name>D3AYK1_HETP5</name>
<dbReference type="CDD" id="cd07440">
    <property type="entry name" value="RGS"/>
    <property type="match status" value="1"/>
</dbReference>
<comment type="caution">
    <text evidence="5">The sequence shown here is derived from an EMBL/GenBank/DDBJ whole genome shotgun (WGS) entry which is preliminary data.</text>
</comment>
<dbReference type="SUPFAM" id="SSF48097">
    <property type="entry name" value="Regulator of G-protein signaling, RGS"/>
    <property type="match status" value="1"/>
</dbReference>
<dbReference type="Gene3D" id="1.10.167.10">
    <property type="entry name" value="Regulator of G-protein Signalling 4, domain 2"/>
    <property type="match status" value="1"/>
</dbReference>